<dbReference type="SUPFAM" id="SSF51735">
    <property type="entry name" value="NAD(P)-binding Rossmann-fold domains"/>
    <property type="match status" value="1"/>
</dbReference>
<dbReference type="Gene3D" id="3.40.50.720">
    <property type="entry name" value="NAD(P)-binding Rossmann-like Domain"/>
    <property type="match status" value="1"/>
</dbReference>
<dbReference type="HOGENOM" id="CLU_010194_1_2_11"/>
<feature type="domain" description="Ketoreductase" evidence="7">
    <location>
        <begin position="1"/>
        <end position="168"/>
    </location>
</feature>
<dbReference type="SMART" id="SM00822">
    <property type="entry name" value="PKS_KR"/>
    <property type="match status" value="1"/>
</dbReference>
<dbReference type="InterPro" id="IPR057326">
    <property type="entry name" value="KR_dom"/>
</dbReference>
<dbReference type="GO" id="GO:0032787">
    <property type="term" value="P:monocarboxylic acid metabolic process"/>
    <property type="evidence" value="ECO:0007669"/>
    <property type="project" value="UniProtKB-ARBA"/>
</dbReference>
<dbReference type="FunFam" id="3.40.50.720:FF:000173">
    <property type="entry name" value="3-oxoacyl-[acyl-carrier protein] reductase"/>
    <property type="match status" value="1"/>
</dbReference>
<evidence type="ECO:0000256" key="1">
    <source>
        <dbReference type="ARBA" id="ARBA00004191"/>
    </source>
</evidence>
<comment type="catalytic activity">
    <reaction evidence="6">
        <text>a (3R)-hydroxyacyl-[ACP] + NADP(+) = a 3-oxoacyl-[ACP] + NADPH + H(+)</text>
        <dbReference type="Rhea" id="RHEA:17397"/>
        <dbReference type="Rhea" id="RHEA-COMP:9916"/>
        <dbReference type="Rhea" id="RHEA-COMP:9945"/>
        <dbReference type="ChEBI" id="CHEBI:15378"/>
        <dbReference type="ChEBI" id="CHEBI:57783"/>
        <dbReference type="ChEBI" id="CHEBI:58349"/>
        <dbReference type="ChEBI" id="CHEBI:78776"/>
        <dbReference type="ChEBI" id="CHEBI:78827"/>
        <dbReference type="EC" id="1.1.1.100"/>
    </reaction>
    <physiologicalReaction direction="right-to-left" evidence="6">
        <dbReference type="Rhea" id="RHEA:17399"/>
    </physiologicalReaction>
</comment>
<dbReference type="InterPro" id="IPR020904">
    <property type="entry name" value="Sc_DH/Rdtase_CS"/>
</dbReference>
<evidence type="ECO:0000259" key="7">
    <source>
        <dbReference type="SMART" id="SM00822"/>
    </source>
</evidence>
<keyword evidence="4" id="KW-0560">Oxidoreductase</keyword>
<dbReference type="PROSITE" id="PS00061">
    <property type="entry name" value="ADH_SHORT"/>
    <property type="match status" value="1"/>
</dbReference>
<evidence type="ECO:0000256" key="6">
    <source>
        <dbReference type="ARBA" id="ARBA00047400"/>
    </source>
</evidence>
<reference evidence="8 9" key="1">
    <citation type="journal article" date="2012" name="Stand. Genomic Sci.">
        <title>Genome sequence of the halotolerant bacterium Corynebacterium halotolerans type strain YIM 70093(T) (= DSM 44683(T)).</title>
        <authorList>
            <person name="Ruckert C."/>
            <person name="Albersmeier A."/>
            <person name="Al-Dilaimi A."/>
            <person name="Niehaus K."/>
            <person name="Szczepanowski R."/>
            <person name="Kalinowski J."/>
        </authorList>
    </citation>
    <scope>NUCLEOTIDE SEQUENCE [LARGE SCALE GENOMIC DNA]</scope>
    <source>
        <strain evidence="8">YIM 70093</strain>
    </source>
</reference>
<gene>
    <name evidence="8" type="ORF">A605_00460</name>
</gene>
<dbReference type="InterPro" id="IPR002347">
    <property type="entry name" value="SDR_fam"/>
</dbReference>
<sequence length="240" mass="24945">MITGAAGGIGHACARVLAVGGADLLLTDLDQIRLDKLAGEISATAGRPVTVETFSGDLTRPDTRADLIALVAEAGGIDLLIPAAGIYPESPFQKISDEDWETVLSVNMTAVFTLTRDLSMHLRRGGAIVNFGSIAGARGSRNHSHYAATKGAIAAFTRSIAIELADRDIRANTVAPGIIQTSMTNNLVADVGDDLLKATPLHRFGTPEDVAGIVAFLCTDTAGFITGETIHVNGGLHMAS</sequence>
<dbReference type="AlphaFoldDB" id="M1NI79"/>
<proteinExistence type="inferred from homology"/>
<dbReference type="Proteomes" id="UP000011723">
    <property type="component" value="Chromosome"/>
</dbReference>
<dbReference type="InterPro" id="IPR036291">
    <property type="entry name" value="NAD(P)-bd_dom_sf"/>
</dbReference>
<dbReference type="PRINTS" id="PR00081">
    <property type="entry name" value="GDHRDH"/>
</dbReference>
<organism evidence="8 9">
    <name type="scientific">Corynebacterium halotolerans YIM 70093 = DSM 44683</name>
    <dbReference type="NCBI Taxonomy" id="1121362"/>
    <lineage>
        <taxon>Bacteria</taxon>
        <taxon>Bacillati</taxon>
        <taxon>Actinomycetota</taxon>
        <taxon>Actinomycetes</taxon>
        <taxon>Mycobacteriales</taxon>
        <taxon>Corynebacteriaceae</taxon>
        <taxon>Corynebacterium</taxon>
    </lineage>
</organism>
<keyword evidence="9" id="KW-1185">Reference proteome</keyword>
<dbReference type="EMBL" id="CP003697">
    <property type="protein sequence ID" value="AGF71108.1"/>
    <property type="molecule type" value="Genomic_DNA"/>
</dbReference>
<dbReference type="KEGG" id="chn:A605_00460"/>
<evidence type="ECO:0000313" key="8">
    <source>
        <dbReference type="EMBL" id="AGF71108.1"/>
    </source>
</evidence>
<keyword evidence="3" id="KW-0134">Cell wall</keyword>
<evidence type="ECO:0000256" key="2">
    <source>
        <dbReference type="ARBA" id="ARBA00006484"/>
    </source>
</evidence>
<evidence type="ECO:0000256" key="4">
    <source>
        <dbReference type="ARBA" id="ARBA00023002"/>
    </source>
</evidence>
<evidence type="ECO:0000256" key="5">
    <source>
        <dbReference type="ARBA" id="ARBA00040781"/>
    </source>
</evidence>
<dbReference type="InterPro" id="IPR050259">
    <property type="entry name" value="SDR"/>
</dbReference>
<dbReference type="Pfam" id="PF13561">
    <property type="entry name" value="adh_short_C2"/>
    <property type="match status" value="1"/>
</dbReference>
<comment type="subcellular location">
    <subcellularLocation>
        <location evidence="1">Secreted</location>
        <location evidence="1">Cell wall</location>
    </subcellularLocation>
</comment>
<dbReference type="eggNOG" id="COG1028">
    <property type="taxonomic scope" value="Bacteria"/>
</dbReference>
<evidence type="ECO:0000313" key="9">
    <source>
        <dbReference type="Proteomes" id="UP000011723"/>
    </source>
</evidence>
<evidence type="ECO:0000256" key="3">
    <source>
        <dbReference type="ARBA" id="ARBA00022512"/>
    </source>
</evidence>
<protein>
    <recommendedName>
        <fullName evidence="5">3-oxoacyl-[acyl-carrier-protein] reductase MabA</fullName>
    </recommendedName>
</protein>
<dbReference type="PANTHER" id="PTHR42879:SF2">
    <property type="entry name" value="3-OXOACYL-[ACYL-CARRIER-PROTEIN] REDUCTASE FABG"/>
    <property type="match status" value="1"/>
</dbReference>
<keyword evidence="3" id="KW-0964">Secreted</keyword>
<dbReference type="PANTHER" id="PTHR42879">
    <property type="entry name" value="3-OXOACYL-(ACYL-CARRIER-PROTEIN) REDUCTASE"/>
    <property type="match status" value="1"/>
</dbReference>
<dbReference type="PRINTS" id="PR00080">
    <property type="entry name" value="SDRFAMILY"/>
</dbReference>
<name>M1NI79_9CORY</name>
<comment type="similarity">
    <text evidence="2">Belongs to the short-chain dehydrogenases/reductases (SDR) family.</text>
</comment>
<accession>M1NI79</accession>
<dbReference type="GO" id="GO:0004316">
    <property type="term" value="F:3-oxoacyl-[acyl-carrier-protein] reductase (NADPH) activity"/>
    <property type="evidence" value="ECO:0007669"/>
    <property type="project" value="UniProtKB-EC"/>
</dbReference>
<dbReference type="STRING" id="1121362.A605_00460"/>